<evidence type="ECO:0000256" key="1">
    <source>
        <dbReference type="SAM" id="MobiDB-lite"/>
    </source>
</evidence>
<dbReference type="RefSeq" id="WP_345608780.1">
    <property type="nucleotide sequence ID" value="NZ_BAABJV010000001.1"/>
</dbReference>
<evidence type="ECO:0000259" key="3">
    <source>
        <dbReference type="Pfam" id="PF20611"/>
    </source>
</evidence>
<dbReference type="InterPro" id="IPR006311">
    <property type="entry name" value="TAT_signal"/>
</dbReference>
<dbReference type="Pfam" id="PF20611">
    <property type="entry name" value="DUF6801"/>
    <property type="match status" value="1"/>
</dbReference>
<name>A0ABP8ZPM1_9ACTN</name>
<keyword evidence="2" id="KW-0732">Signal</keyword>
<evidence type="ECO:0000256" key="2">
    <source>
        <dbReference type="SAM" id="SignalP"/>
    </source>
</evidence>
<feature type="signal peptide" evidence="2">
    <location>
        <begin position="1"/>
        <end position="40"/>
    </location>
</feature>
<feature type="region of interest" description="Disordered" evidence="1">
    <location>
        <begin position="206"/>
        <end position="287"/>
    </location>
</feature>
<feature type="chain" id="PRO_5047517507" description="DUF6801 domain-containing protein" evidence="2">
    <location>
        <begin position="41"/>
        <end position="512"/>
    </location>
</feature>
<reference evidence="5" key="1">
    <citation type="journal article" date="2019" name="Int. J. Syst. Evol. Microbiol.">
        <title>The Global Catalogue of Microorganisms (GCM) 10K type strain sequencing project: providing services to taxonomists for standard genome sequencing and annotation.</title>
        <authorList>
            <consortium name="The Broad Institute Genomics Platform"/>
            <consortium name="The Broad Institute Genome Sequencing Center for Infectious Disease"/>
            <person name="Wu L."/>
            <person name="Ma J."/>
        </authorList>
    </citation>
    <scope>NUCLEOTIDE SEQUENCE [LARGE SCALE GENOMIC DNA]</scope>
    <source>
        <strain evidence="5">JCM 18324</strain>
    </source>
</reference>
<keyword evidence="5" id="KW-1185">Reference proteome</keyword>
<accession>A0ABP8ZPM1</accession>
<comment type="caution">
    <text evidence="4">The sequence shown here is derived from an EMBL/GenBank/DDBJ whole genome shotgun (WGS) entry which is preliminary data.</text>
</comment>
<dbReference type="Proteomes" id="UP001501147">
    <property type="component" value="Unassembled WGS sequence"/>
</dbReference>
<sequence>MTAVAERHARRTRRTTVLTGVALAAGLAAGLLAGPSPAQARDGTSPLAYRCQVLGRTHEVAVRVTGAFPETAVPGRPITPGDPAVRVALPPEAVAGLLPEGTASVSATLRMTTLVAHNGRTAEASWDRLTAPAAAPGPGGGLALEHTGPVPAVTVTGPGDVAFRAGDIRLELHPETADGAEPLTLPPVECTPAEDRDTLLATVRALHPPTRPPSPPDTGPAAPPSDTGPDTGPDTVPGPGAPSGGREGAARAEPPAADTCPEAPPTGGFDESFVPEPTPGEPPRVIDLPGRHGCAYVVGLANVRKLGGAMIVNDPARNPQKINAMAVKRTVVRPGTRPGGNYFRADSFGEITLPDAESTFLAFGFQPVSARVEFTNGPLTITTGTIGSPPDRVNFAMAGFYQSLRIHDVTVNGTPLDVGPVCRTARPFRVVLHGEFPHYQNVLFGGPMRGTVTIPEFEGCGTPGEDLDPLFSAALSGPGNLVAMNQGPLCVPVSQLSCPPDVPVLPGREEGD</sequence>
<feature type="domain" description="DUF6801" evidence="3">
    <location>
        <begin position="49"/>
        <end position="198"/>
    </location>
</feature>
<protein>
    <recommendedName>
        <fullName evidence="3">DUF6801 domain-containing protein</fullName>
    </recommendedName>
</protein>
<evidence type="ECO:0000313" key="4">
    <source>
        <dbReference type="EMBL" id="GAA4762277.1"/>
    </source>
</evidence>
<dbReference type="EMBL" id="BAABJV010000001">
    <property type="protein sequence ID" value="GAA4762277.1"/>
    <property type="molecule type" value="Genomic_DNA"/>
</dbReference>
<dbReference type="PROSITE" id="PS51318">
    <property type="entry name" value="TAT"/>
    <property type="match status" value="1"/>
</dbReference>
<feature type="compositionally biased region" description="Pro residues" evidence="1">
    <location>
        <begin position="209"/>
        <end position="223"/>
    </location>
</feature>
<feature type="compositionally biased region" description="Low complexity" evidence="1">
    <location>
        <begin position="224"/>
        <end position="238"/>
    </location>
</feature>
<gene>
    <name evidence="4" type="ORF">GCM10023329_04650</name>
</gene>
<organism evidence="4 5">
    <name type="scientific">Streptomyces sanyensis</name>
    <dbReference type="NCBI Taxonomy" id="568869"/>
    <lineage>
        <taxon>Bacteria</taxon>
        <taxon>Bacillati</taxon>
        <taxon>Actinomycetota</taxon>
        <taxon>Actinomycetes</taxon>
        <taxon>Kitasatosporales</taxon>
        <taxon>Streptomycetaceae</taxon>
        <taxon>Streptomyces</taxon>
    </lineage>
</organism>
<proteinExistence type="predicted"/>
<evidence type="ECO:0000313" key="5">
    <source>
        <dbReference type="Proteomes" id="UP001501147"/>
    </source>
</evidence>
<dbReference type="InterPro" id="IPR046542">
    <property type="entry name" value="DUF6801"/>
</dbReference>